<keyword evidence="3" id="KW-1185">Reference proteome</keyword>
<reference evidence="2 3" key="1">
    <citation type="submission" date="2018-11" db="EMBL/GenBank/DDBJ databases">
        <authorList>
            <consortium name="Pathogen Informatics"/>
        </authorList>
    </citation>
    <scope>NUCLEOTIDE SEQUENCE [LARGE SCALE GENOMIC DNA]</scope>
</reference>
<gene>
    <name evidence="2" type="ORF">DILT_LOCUS15860</name>
</gene>
<dbReference type="AlphaFoldDB" id="A0A3P7MY05"/>
<keyword evidence="1" id="KW-0812">Transmembrane</keyword>
<evidence type="ECO:0000313" key="2">
    <source>
        <dbReference type="EMBL" id="VDN31910.1"/>
    </source>
</evidence>
<name>A0A3P7MY05_DIBLA</name>
<evidence type="ECO:0000313" key="3">
    <source>
        <dbReference type="Proteomes" id="UP000281553"/>
    </source>
</evidence>
<proteinExistence type="predicted"/>
<keyword evidence="1" id="KW-1133">Transmembrane helix</keyword>
<evidence type="ECO:0000256" key="1">
    <source>
        <dbReference type="SAM" id="Phobius"/>
    </source>
</evidence>
<dbReference type="EMBL" id="UYRU01081486">
    <property type="protein sequence ID" value="VDN31910.1"/>
    <property type="molecule type" value="Genomic_DNA"/>
</dbReference>
<keyword evidence="1" id="KW-0472">Membrane</keyword>
<dbReference type="Proteomes" id="UP000281553">
    <property type="component" value="Unassembled WGS sequence"/>
</dbReference>
<accession>A0A3P7MY05</accession>
<sequence>MRVYVECFGLTSYGELENQMPPLFYTDHLFPVPLPQFAVADVAFLCPFSSLFIIPLFIRALSIHVRQKLSVFVLYSLLTSFVPSLSPPPSSIRVILLVHSSSLSVVILDLEFANLELFFDLFSLRLQFSMSGPLALDLSSAQALRCLTICGPISK</sequence>
<feature type="transmembrane region" description="Helical" evidence="1">
    <location>
        <begin position="37"/>
        <end position="57"/>
    </location>
</feature>
<protein>
    <submittedName>
        <fullName evidence="2">Uncharacterized protein</fullName>
    </submittedName>
</protein>
<organism evidence="2 3">
    <name type="scientific">Dibothriocephalus latus</name>
    <name type="common">Fish tapeworm</name>
    <name type="synonym">Diphyllobothrium latum</name>
    <dbReference type="NCBI Taxonomy" id="60516"/>
    <lineage>
        <taxon>Eukaryota</taxon>
        <taxon>Metazoa</taxon>
        <taxon>Spiralia</taxon>
        <taxon>Lophotrochozoa</taxon>
        <taxon>Platyhelminthes</taxon>
        <taxon>Cestoda</taxon>
        <taxon>Eucestoda</taxon>
        <taxon>Diphyllobothriidea</taxon>
        <taxon>Diphyllobothriidae</taxon>
        <taxon>Dibothriocephalus</taxon>
    </lineage>
</organism>